<dbReference type="EMBL" id="JBGMDY010000010">
    <property type="protein sequence ID" value="KAL2319218.1"/>
    <property type="molecule type" value="Genomic_DNA"/>
</dbReference>
<evidence type="ECO:0000313" key="2">
    <source>
        <dbReference type="Proteomes" id="UP001603857"/>
    </source>
</evidence>
<keyword evidence="2" id="KW-1185">Reference proteome</keyword>
<protein>
    <submittedName>
        <fullName evidence="1">Uncharacterized protein</fullName>
    </submittedName>
</protein>
<dbReference type="Proteomes" id="UP001603857">
    <property type="component" value="Unassembled WGS sequence"/>
</dbReference>
<comment type="caution">
    <text evidence="1">The sequence shown here is derived from an EMBL/GenBank/DDBJ whole genome shotgun (WGS) entry which is preliminary data.</text>
</comment>
<gene>
    <name evidence="1" type="ORF">Fmac_028187</name>
</gene>
<evidence type="ECO:0000313" key="1">
    <source>
        <dbReference type="EMBL" id="KAL2319218.1"/>
    </source>
</evidence>
<dbReference type="AlphaFoldDB" id="A0ABD1L788"/>
<organism evidence="1 2">
    <name type="scientific">Flemingia macrophylla</name>
    <dbReference type="NCBI Taxonomy" id="520843"/>
    <lineage>
        <taxon>Eukaryota</taxon>
        <taxon>Viridiplantae</taxon>
        <taxon>Streptophyta</taxon>
        <taxon>Embryophyta</taxon>
        <taxon>Tracheophyta</taxon>
        <taxon>Spermatophyta</taxon>
        <taxon>Magnoliopsida</taxon>
        <taxon>eudicotyledons</taxon>
        <taxon>Gunneridae</taxon>
        <taxon>Pentapetalae</taxon>
        <taxon>rosids</taxon>
        <taxon>fabids</taxon>
        <taxon>Fabales</taxon>
        <taxon>Fabaceae</taxon>
        <taxon>Papilionoideae</taxon>
        <taxon>50 kb inversion clade</taxon>
        <taxon>NPAAA clade</taxon>
        <taxon>indigoferoid/millettioid clade</taxon>
        <taxon>Phaseoleae</taxon>
        <taxon>Flemingia</taxon>
    </lineage>
</organism>
<name>A0ABD1L788_9FABA</name>
<accession>A0ABD1L788</accession>
<sequence>MTNLVLKTPKGIVELGELNVDISKDGESEPNLLVRVQILPIIVHIAEAQVSRNQLSDSSGGEHNA</sequence>
<proteinExistence type="predicted"/>
<reference evidence="1 2" key="1">
    <citation type="submission" date="2024-08" db="EMBL/GenBank/DDBJ databases">
        <title>Insights into the chromosomal genome structure of Flemingia macrophylla.</title>
        <authorList>
            <person name="Ding Y."/>
            <person name="Zhao Y."/>
            <person name="Bi W."/>
            <person name="Wu M."/>
            <person name="Zhao G."/>
            <person name="Gong Y."/>
            <person name="Li W."/>
            <person name="Zhang P."/>
        </authorList>
    </citation>
    <scope>NUCLEOTIDE SEQUENCE [LARGE SCALE GENOMIC DNA]</scope>
    <source>
        <strain evidence="1">DYQJB</strain>
        <tissue evidence="1">Leaf</tissue>
    </source>
</reference>